<dbReference type="Proteomes" id="UP000095284">
    <property type="component" value="Unplaced"/>
</dbReference>
<dbReference type="GO" id="GO:0031966">
    <property type="term" value="C:mitochondrial membrane"/>
    <property type="evidence" value="ECO:0007669"/>
    <property type="project" value="UniProtKB-SubCell"/>
</dbReference>
<dbReference type="Proteomes" id="UP000659654">
    <property type="component" value="Unassembled WGS sequence"/>
</dbReference>
<comment type="subcellular location">
    <subcellularLocation>
        <location evidence="1">Mitochondrion membrane</location>
        <topology evidence="1">Multi-pass membrane protein</topology>
    </subcellularLocation>
</comment>
<reference evidence="12" key="2">
    <citation type="submission" date="2020-09" db="EMBL/GenBank/DDBJ databases">
        <authorList>
            <person name="Kikuchi T."/>
        </authorList>
    </citation>
    <scope>NUCLEOTIDE SEQUENCE</scope>
    <source>
        <strain evidence="12">Ka4C1</strain>
    </source>
</reference>
<dbReference type="PANTHER" id="PTHR45624:SF10">
    <property type="entry name" value="SLC (SOLUTE CARRIER) HOMOLOG"/>
    <property type="match status" value="1"/>
</dbReference>
<dbReference type="Pfam" id="PF00153">
    <property type="entry name" value="Mito_carr"/>
    <property type="match status" value="3"/>
</dbReference>
<dbReference type="SUPFAM" id="SSF103506">
    <property type="entry name" value="Mitochondrial carrier"/>
    <property type="match status" value="1"/>
</dbReference>
<evidence type="ECO:0000313" key="12">
    <source>
        <dbReference type="EMBL" id="CAD5232458.1"/>
    </source>
</evidence>
<evidence type="ECO:0000256" key="4">
    <source>
        <dbReference type="ARBA" id="ARBA00022692"/>
    </source>
</evidence>
<evidence type="ECO:0000256" key="1">
    <source>
        <dbReference type="ARBA" id="ARBA00004225"/>
    </source>
</evidence>
<evidence type="ECO:0000313" key="13">
    <source>
        <dbReference type="Proteomes" id="UP000095284"/>
    </source>
</evidence>
<keyword evidence="3 10" id="KW-0813">Transport</keyword>
<evidence type="ECO:0000256" key="5">
    <source>
        <dbReference type="ARBA" id="ARBA00022737"/>
    </source>
</evidence>
<keyword evidence="5" id="KW-0677">Repeat</keyword>
<dbReference type="EMBL" id="CAJFDI010000005">
    <property type="protein sequence ID" value="CAD5232458.1"/>
    <property type="molecule type" value="Genomic_DNA"/>
</dbReference>
<evidence type="ECO:0000313" key="15">
    <source>
        <dbReference type="WBParaSite" id="BXY_0833800.1"/>
    </source>
</evidence>
<dbReference type="InterPro" id="IPR050567">
    <property type="entry name" value="Mitochondrial_Carrier"/>
</dbReference>
<keyword evidence="14" id="KW-1185">Reference proteome</keyword>
<dbReference type="PANTHER" id="PTHR45624">
    <property type="entry name" value="MITOCHONDRIAL BASIC AMINO ACIDS TRANSPORTER-RELATED"/>
    <property type="match status" value="1"/>
</dbReference>
<dbReference type="GO" id="GO:0022857">
    <property type="term" value="F:transmembrane transporter activity"/>
    <property type="evidence" value="ECO:0007669"/>
    <property type="project" value="TreeGrafter"/>
</dbReference>
<organism evidence="13 15">
    <name type="scientific">Bursaphelenchus xylophilus</name>
    <name type="common">Pinewood nematode worm</name>
    <name type="synonym">Aphelenchoides xylophilus</name>
    <dbReference type="NCBI Taxonomy" id="6326"/>
    <lineage>
        <taxon>Eukaryota</taxon>
        <taxon>Metazoa</taxon>
        <taxon>Ecdysozoa</taxon>
        <taxon>Nematoda</taxon>
        <taxon>Chromadorea</taxon>
        <taxon>Rhabditida</taxon>
        <taxon>Tylenchina</taxon>
        <taxon>Tylenchomorpha</taxon>
        <taxon>Aphelenchoidea</taxon>
        <taxon>Aphelenchoididae</taxon>
        <taxon>Bursaphelenchus</taxon>
    </lineage>
</organism>
<feature type="transmembrane region" description="Helical" evidence="11">
    <location>
        <begin position="50"/>
        <end position="72"/>
    </location>
</feature>
<dbReference type="SMR" id="A0A1I7S5Q3"/>
<proteinExistence type="inferred from homology"/>
<accession>A0A1I7S5Q3</accession>
<feature type="repeat" description="Solcar" evidence="9">
    <location>
        <begin position="90"/>
        <end position="171"/>
    </location>
</feature>
<keyword evidence="8 9" id="KW-0472">Membrane</keyword>
<dbReference type="EMBL" id="CAJFCV020000005">
    <property type="protein sequence ID" value="CAG9124958.1"/>
    <property type="molecule type" value="Genomic_DNA"/>
</dbReference>
<gene>
    <name evidence="12" type="ORF">BXYJ_LOCUS12549</name>
</gene>
<reference evidence="15" key="1">
    <citation type="submission" date="2016-11" db="UniProtKB">
        <authorList>
            <consortium name="WormBaseParasite"/>
        </authorList>
    </citation>
    <scope>IDENTIFICATION</scope>
</reference>
<feature type="repeat" description="Solcar" evidence="9">
    <location>
        <begin position="2"/>
        <end position="78"/>
    </location>
</feature>
<feature type="repeat" description="Solcar" evidence="9">
    <location>
        <begin position="179"/>
        <end position="261"/>
    </location>
</feature>
<evidence type="ECO:0000313" key="14">
    <source>
        <dbReference type="Proteomes" id="UP000659654"/>
    </source>
</evidence>
<evidence type="ECO:0000256" key="3">
    <source>
        <dbReference type="ARBA" id="ARBA00022448"/>
    </source>
</evidence>
<dbReference type="AlphaFoldDB" id="A0A1I7S5Q3"/>
<name>A0A1I7S5Q3_BURXY</name>
<keyword evidence="4 9" id="KW-0812">Transmembrane</keyword>
<comment type="similarity">
    <text evidence="2 10">Belongs to the mitochondrial carrier (TC 2.A.29) family.</text>
</comment>
<dbReference type="PROSITE" id="PS50920">
    <property type="entry name" value="SOLCAR"/>
    <property type="match status" value="3"/>
</dbReference>
<evidence type="ECO:0000256" key="11">
    <source>
        <dbReference type="SAM" id="Phobius"/>
    </source>
</evidence>
<evidence type="ECO:0000256" key="10">
    <source>
        <dbReference type="RuleBase" id="RU000488"/>
    </source>
</evidence>
<dbReference type="WBParaSite" id="BXY_0833800.1">
    <property type="protein sequence ID" value="BXY_0833800.1"/>
    <property type="gene ID" value="BXY_0833800"/>
</dbReference>
<evidence type="ECO:0000256" key="7">
    <source>
        <dbReference type="ARBA" id="ARBA00023128"/>
    </source>
</evidence>
<dbReference type="OrthoDB" id="193856at2759"/>
<dbReference type="eggNOG" id="KOG0758">
    <property type="taxonomic scope" value="Eukaryota"/>
</dbReference>
<dbReference type="InterPro" id="IPR018108">
    <property type="entry name" value="MCP_transmembrane"/>
</dbReference>
<dbReference type="InterPro" id="IPR023395">
    <property type="entry name" value="MCP_dom_sf"/>
</dbReference>
<evidence type="ECO:0000256" key="8">
    <source>
        <dbReference type="ARBA" id="ARBA00023136"/>
    </source>
</evidence>
<dbReference type="Proteomes" id="UP000582659">
    <property type="component" value="Unassembled WGS sequence"/>
</dbReference>
<evidence type="ECO:0000256" key="9">
    <source>
        <dbReference type="PROSITE-ProRule" id="PRU00282"/>
    </source>
</evidence>
<keyword evidence="7" id="KW-0496">Mitochondrion</keyword>
<sequence length="265" mass="28976">MYNVTTELLAGGLGGSAGILIGYPMDTIKANVQTGNKLLWKDVKNNVRSLYRGMAVPLASAFFLNALMFAGYEGALRLMGHKNKDEVSTMEIVLASTVGTLAQLGPAIPIETVKTRLQVVYQNTVGPVRCIKDTLKTTGIQGLYSGGKVMAFRDLIGYSFYIPVYEEVKRLIEREIKTSEVNKQMLAGGIAGSLAWLAICPLEVVKNWAQCNQEMTNTEIITRIWQKNGILGFFKGGAILAARAFPANAVTFLVYEQTLKALKNE</sequence>
<protein>
    <submittedName>
        <fullName evidence="12">(pine wood nematode) hypothetical protein</fullName>
    </submittedName>
</protein>
<evidence type="ECO:0000256" key="6">
    <source>
        <dbReference type="ARBA" id="ARBA00022989"/>
    </source>
</evidence>
<evidence type="ECO:0000256" key="2">
    <source>
        <dbReference type="ARBA" id="ARBA00006375"/>
    </source>
</evidence>
<keyword evidence="6 11" id="KW-1133">Transmembrane helix</keyword>
<dbReference type="Gene3D" id="1.50.40.10">
    <property type="entry name" value="Mitochondrial carrier domain"/>
    <property type="match status" value="1"/>
</dbReference>